<protein>
    <submittedName>
        <fullName evidence="2">N-acyl-D-aspartate/D-glutamate deacylase</fullName>
    </submittedName>
</protein>
<dbReference type="NCBIfam" id="NF006560">
    <property type="entry name" value="PRK09061.1"/>
    <property type="match status" value="1"/>
</dbReference>
<dbReference type="RefSeq" id="WP_142056422.1">
    <property type="nucleotide sequence ID" value="NZ_VFPA01000002.1"/>
</dbReference>
<dbReference type="EMBL" id="VFPA01000002">
    <property type="protein sequence ID" value="TQM12025.1"/>
    <property type="molecule type" value="Genomic_DNA"/>
</dbReference>
<dbReference type="PANTHER" id="PTHR42717">
    <property type="entry name" value="DIHYDROOROTASE-RELATED"/>
    <property type="match status" value="1"/>
</dbReference>
<reference evidence="2 3" key="1">
    <citation type="submission" date="2019-06" db="EMBL/GenBank/DDBJ databases">
        <title>Sequencing the genomes of 1000 actinobacteria strains.</title>
        <authorList>
            <person name="Klenk H.-P."/>
        </authorList>
    </citation>
    <scope>NUCLEOTIDE SEQUENCE [LARGE SCALE GENOMIC DNA]</scope>
    <source>
        <strain evidence="2 3">DSM 45301</strain>
    </source>
</reference>
<evidence type="ECO:0000313" key="2">
    <source>
        <dbReference type="EMBL" id="TQM12025.1"/>
    </source>
</evidence>
<dbReference type="Gene3D" id="2.30.40.10">
    <property type="entry name" value="Urease, subunit C, domain 1"/>
    <property type="match status" value="1"/>
</dbReference>
<dbReference type="Pfam" id="PF07969">
    <property type="entry name" value="Amidohydro_3"/>
    <property type="match status" value="1"/>
</dbReference>
<dbReference type="OrthoDB" id="9766983at2"/>
<sequence length="489" mass="52259">MTTYDLVLAGGRVIDPETGLDAVRDVGISGDTIAAVSAGPLEGRTRVDVSGLVVGPGFIDLHNHTDDVAGQRLRALDGVTTALELEAGVSPVEPAYRTAAAEGRPIHYGYSASWAAVRMQVVAGLEPTADIDGFMANIGRAEWQREASPAQVERIVAALEEELAAGALGVGILVGYAPRVTPEEYLAVAALAARAGRPTYTHARELVEQDPTTPVDGAEEITRAAAETGAHMHYCHLNSTSVRHVDRVLALVEQVRREGARVTTEAYPYGSGMTGIGAAFLAPEFLHRRGLTPHSIGYLATGRRMADEAELRALRESDPGGAAFVHFLDESDPEAFAHVERALAFDDAAVASDASPLLWRGGERDPLRWPLPPDAVTHPRTAGTYARTFRMLVRERGLLDVAEAVRRCTLVPADVLGAGVPAMRRKGRVQPGCDADITVFDAERVTDRATYEDTAAPSTGFHHVLVAGEFVVRDGELRTDVLPGRPVRV</sequence>
<organism evidence="2 3">
    <name type="scientific">Pseudonocardia kunmingensis</name>
    <dbReference type="NCBI Taxonomy" id="630975"/>
    <lineage>
        <taxon>Bacteria</taxon>
        <taxon>Bacillati</taxon>
        <taxon>Actinomycetota</taxon>
        <taxon>Actinomycetes</taxon>
        <taxon>Pseudonocardiales</taxon>
        <taxon>Pseudonocardiaceae</taxon>
        <taxon>Pseudonocardia</taxon>
    </lineage>
</organism>
<evidence type="ECO:0000313" key="3">
    <source>
        <dbReference type="Proteomes" id="UP000315677"/>
    </source>
</evidence>
<dbReference type="InterPro" id="IPR032466">
    <property type="entry name" value="Metal_Hydrolase"/>
</dbReference>
<gene>
    <name evidence="2" type="ORF">FB558_4602</name>
</gene>
<comment type="caution">
    <text evidence="2">The sequence shown here is derived from an EMBL/GenBank/DDBJ whole genome shotgun (WGS) entry which is preliminary data.</text>
</comment>
<proteinExistence type="predicted"/>
<dbReference type="GO" id="GO:0016811">
    <property type="term" value="F:hydrolase activity, acting on carbon-nitrogen (but not peptide) bonds, in linear amides"/>
    <property type="evidence" value="ECO:0007669"/>
    <property type="project" value="InterPro"/>
</dbReference>
<dbReference type="InterPro" id="IPR020043">
    <property type="entry name" value="Deacetylase_Atu3266-like"/>
</dbReference>
<dbReference type="SUPFAM" id="SSF51556">
    <property type="entry name" value="Metallo-dependent hydrolases"/>
    <property type="match status" value="1"/>
</dbReference>
<dbReference type="PANTHER" id="PTHR42717:SF1">
    <property type="entry name" value="IMIDAZOLONEPROPIONASE AND RELATED AMIDOHYDROLASES"/>
    <property type="match status" value="1"/>
</dbReference>
<dbReference type="AlphaFoldDB" id="A0A543DRS8"/>
<name>A0A543DRS8_9PSEU</name>
<evidence type="ECO:0000259" key="1">
    <source>
        <dbReference type="Pfam" id="PF07969"/>
    </source>
</evidence>
<dbReference type="InterPro" id="IPR023100">
    <property type="entry name" value="D-aminoacylase_insert_dom_sf"/>
</dbReference>
<dbReference type="Gene3D" id="3.20.20.140">
    <property type="entry name" value="Metal-dependent hydrolases"/>
    <property type="match status" value="1"/>
</dbReference>
<dbReference type="SUPFAM" id="SSF51338">
    <property type="entry name" value="Composite domain of metallo-dependent hydrolases"/>
    <property type="match status" value="1"/>
</dbReference>
<accession>A0A543DRS8</accession>
<feature type="domain" description="Amidohydrolase 3" evidence="1">
    <location>
        <begin position="47"/>
        <end position="472"/>
    </location>
</feature>
<dbReference type="Gene3D" id="3.30.1490.130">
    <property type="entry name" value="D-aminoacylase. Domain 3"/>
    <property type="match status" value="1"/>
</dbReference>
<dbReference type="Proteomes" id="UP000315677">
    <property type="component" value="Unassembled WGS sequence"/>
</dbReference>
<keyword evidence="3" id="KW-1185">Reference proteome</keyword>
<dbReference type="GO" id="GO:0019213">
    <property type="term" value="F:deacetylase activity"/>
    <property type="evidence" value="ECO:0007669"/>
    <property type="project" value="InterPro"/>
</dbReference>
<dbReference type="InterPro" id="IPR011059">
    <property type="entry name" value="Metal-dep_hydrolase_composite"/>
</dbReference>
<dbReference type="InterPro" id="IPR013108">
    <property type="entry name" value="Amidohydro_3"/>
</dbReference>